<dbReference type="OrthoDB" id="5332281at2759"/>
<dbReference type="InterPro" id="IPR052337">
    <property type="entry name" value="SAT4-like"/>
</dbReference>
<evidence type="ECO:0000256" key="4">
    <source>
        <dbReference type="ARBA" id="ARBA00023136"/>
    </source>
</evidence>
<keyword evidence="3 6" id="KW-1133">Transmembrane helix</keyword>
<feature type="transmembrane region" description="Helical" evidence="6">
    <location>
        <begin position="368"/>
        <end position="386"/>
    </location>
</feature>
<evidence type="ECO:0000256" key="2">
    <source>
        <dbReference type="ARBA" id="ARBA00022692"/>
    </source>
</evidence>
<feature type="transmembrane region" description="Helical" evidence="6">
    <location>
        <begin position="330"/>
        <end position="348"/>
    </location>
</feature>
<feature type="transmembrane region" description="Helical" evidence="6">
    <location>
        <begin position="213"/>
        <end position="234"/>
    </location>
</feature>
<gene>
    <name evidence="8" type="ORF">B0I35DRAFT_515107</name>
</gene>
<name>A0A8K0SJB3_9HYPO</name>
<proteinExistence type="inferred from homology"/>
<feature type="transmembrane region" description="Helical" evidence="6">
    <location>
        <begin position="57"/>
        <end position="80"/>
    </location>
</feature>
<feature type="transmembrane region" description="Helical" evidence="6">
    <location>
        <begin position="432"/>
        <end position="455"/>
    </location>
</feature>
<comment type="caution">
    <text evidence="8">The sequence shown here is derived from an EMBL/GenBank/DDBJ whole genome shotgun (WGS) entry which is preliminary data.</text>
</comment>
<dbReference type="Proteomes" id="UP000813444">
    <property type="component" value="Unassembled WGS sequence"/>
</dbReference>
<keyword evidence="2 6" id="KW-0812">Transmembrane</keyword>
<evidence type="ECO:0000256" key="6">
    <source>
        <dbReference type="SAM" id="Phobius"/>
    </source>
</evidence>
<feature type="transmembrane region" description="Helical" evidence="6">
    <location>
        <begin position="899"/>
        <end position="918"/>
    </location>
</feature>
<feature type="transmembrane region" description="Helical" evidence="6">
    <location>
        <begin position="133"/>
        <end position="155"/>
    </location>
</feature>
<dbReference type="Pfam" id="PF11915">
    <property type="entry name" value="DUF3433"/>
    <property type="match status" value="2"/>
</dbReference>
<comment type="similarity">
    <text evidence="5">Belongs to the SAT4 family.</text>
</comment>
<dbReference type="PANTHER" id="PTHR33048:SF47">
    <property type="entry name" value="INTEGRAL MEMBRANE PROTEIN-RELATED"/>
    <property type="match status" value="1"/>
</dbReference>
<feature type="transmembrane region" description="Helical" evidence="6">
    <location>
        <begin position="100"/>
        <end position="121"/>
    </location>
</feature>
<reference evidence="8" key="1">
    <citation type="journal article" date="2021" name="Nat. Commun.">
        <title>Genetic determinants of endophytism in the Arabidopsis root mycobiome.</title>
        <authorList>
            <person name="Mesny F."/>
            <person name="Miyauchi S."/>
            <person name="Thiergart T."/>
            <person name="Pickel B."/>
            <person name="Atanasova L."/>
            <person name="Karlsson M."/>
            <person name="Huettel B."/>
            <person name="Barry K.W."/>
            <person name="Haridas S."/>
            <person name="Chen C."/>
            <person name="Bauer D."/>
            <person name="Andreopoulos W."/>
            <person name="Pangilinan J."/>
            <person name="LaButti K."/>
            <person name="Riley R."/>
            <person name="Lipzen A."/>
            <person name="Clum A."/>
            <person name="Drula E."/>
            <person name="Henrissat B."/>
            <person name="Kohler A."/>
            <person name="Grigoriev I.V."/>
            <person name="Martin F.M."/>
            <person name="Hacquard S."/>
        </authorList>
    </citation>
    <scope>NUCLEOTIDE SEQUENCE</scope>
    <source>
        <strain evidence="8">MPI-CAGE-CH-0235</strain>
    </source>
</reference>
<feature type="transmembrane region" description="Helical" evidence="6">
    <location>
        <begin position="175"/>
        <end position="201"/>
    </location>
</feature>
<evidence type="ECO:0000259" key="7">
    <source>
        <dbReference type="Pfam" id="PF20684"/>
    </source>
</evidence>
<feature type="transmembrane region" description="Helical" evidence="6">
    <location>
        <begin position="246"/>
        <end position="271"/>
    </location>
</feature>
<evidence type="ECO:0000313" key="9">
    <source>
        <dbReference type="Proteomes" id="UP000813444"/>
    </source>
</evidence>
<evidence type="ECO:0000256" key="3">
    <source>
        <dbReference type="ARBA" id="ARBA00022989"/>
    </source>
</evidence>
<keyword evidence="4 6" id="KW-0472">Membrane</keyword>
<feature type="transmembrane region" description="Helical" evidence="6">
    <location>
        <begin position="938"/>
        <end position="956"/>
    </location>
</feature>
<comment type="subcellular location">
    <subcellularLocation>
        <location evidence="1">Membrane</location>
        <topology evidence="1">Multi-pass membrane protein</topology>
    </subcellularLocation>
</comment>
<accession>A0A8K0SJB3</accession>
<feature type="transmembrane region" description="Helical" evidence="6">
    <location>
        <begin position="1409"/>
        <end position="1431"/>
    </location>
</feature>
<dbReference type="EMBL" id="JAGPNK010000013">
    <property type="protein sequence ID" value="KAH7309694.1"/>
    <property type="molecule type" value="Genomic_DNA"/>
</dbReference>
<feature type="transmembrane region" description="Helical" evidence="6">
    <location>
        <begin position="815"/>
        <end position="835"/>
    </location>
</feature>
<feature type="domain" description="Rhodopsin" evidence="7">
    <location>
        <begin position="41"/>
        <end position="277"/>
    </location>
</feature>
<protein>
    <recommendedName>
        <fullName evidence="7">Rhodopsin domain-containing protein</fullName>
    </recommendedName>
</protein>
<sequence length="1526" mass="168633">MSFLSPEEMRLMLFNADDSIPPAIYISSTVCAVATFLAVVLRVFARLAGGSGFGRDDYFLGVGWVFYMLYIIGFSFSARYTNWDHSQGLIITARAYARHIIVNLVMYHTAVTCVKLSILFLYRRIFPSRRFLVALYTVGGLVLAWFITSVFIAVFHCFPLSMAWDPSVEGHCINLGLASLLLGIANILIDFVMLGLPLPLVWRLQMETRKKMLLGMTFLAGGLACIVSMVRLFYASRFARKYDPGWDAVVIGILSGLEVSAAIIASCTVTFRPLIEKIFKGPADARLLQTKEISSSSRWGSFSEPTDVEAQPGILQPSIRSELASTTPRTIVICILFLILTAALPGMLQYSQSHNGLGETKEELANLWRFGPTAVLTILGVFWSRVEFQALRYMPWLAIYSQPYFDFETLDLDYRDLLLPQVLLQSLQRKHYLVFFVSIVMILLRIQVVLSPSLFELAKIRMEHPIEVQLLDSFPDPDSDLAAAVPSLQSALNSSSPSNGTAFSNDYPQAAYFFARATQDFETTLPFGVTGQFAYQRFSPAQATGAARGTPESPIKAVVDGIFTDVECLNLESYIAKDGNPSVAWSSAYDFTMDLRFENCNHTFSVRNDLTNQHWIPSQNKHSHWVFRQEPETYTDECPSLLRNYPPFLYYAAYYSSSSESAEVGSLPKLDGCAAILCSPRAWLAKVEVTDDGMNPNVTVLPNQEQTFFKSDFWNVLQQSVPEASAWYASSTGEEQLDEDTDQGPILAAFNFKGQDLDEGDPSLYRSSTLTSAIRNLTDSLSPMVAHYMLRQSSNNRISGSTTKETQRLQVNREVSITMSVLFAACTLICLWVVWQMRKVSNLWHRDPATIMGSLTHFHSDTYISKTIDKYLADMQESRSAEWSHGSYTQLALRPLPRISFVLFTFSVIVGLTVSLHISNSSEGLATVDDSGFISQWWRSLPALAMLVIALYATAVDTAMRDLATLSDLSSKSSTATDLDRSLSDMMGINALFHSLRLKTHAVSISQVLAMLCGILVTTSALLFTVESVPGSSAVEVPQQSWFGSRAISGEIGDEAMARYRHTRANLGGFIAVRGMANFSYPKNTYADMVFPLLDLNDTYRGLDTSIQLTVPAAKLLPTCVQIPSEDMNIRVASIDFGIGISQESSVTPVEMTLNVSCPDGTTAESTTRLDAGSSINGSFYVAGVLPSPGNLATQGRSCLLNVEPDDDAVLFSPWRVETYAWGKFAATTDETGKEDLMPDYDYFSVWQCNYSWAEVTVDMKMEWANGEYLIDQSDPPRVTNTSVQPWSPPFAIPHFGPSHEFAFGDALPNLSRVPGTETLSAEFYSILEPNGRVPLQELGEPGHDDKILDAIHSNNALICAQLANVENRLDLNETSPVASLQQGGLTPVPVIITNGRRTRLVQNAAPTYIIISILALALVANIWALLGGVIRRRTGGQKGWLVDMEMGGLAPSGYNSIAMMHALLSGSNAPNHMPPNASLLSSKRVAFDLGESRFKLGWFTSEWTVEKHFTVGLMNDDNFTFQGGK</sequence>
<evidence type="ECO:0000256" key="1">
    <source>
        <dbReference type="ARBA" id="ARBA00004141"/>
    </source>
</evidence>
<dbReference type="PANTHER" id="PTHR33048">
    <property type="entry name" value="PTH11-LIKE INTEGRAL MEMBRANE PROTEIN (AFU_ORTHOLOGUE AFUA_5G11245)"/>
    <property type="match status" value="1"/>
</dbReference>
<feature type="transmembrane region" description="Helical" evidence="6">
    <location>
        <begin position="1002"/>
        <end position="1024"/>
    </location>
</feature>
<keyword evidence="9" id="KW-1185">Reference proteome</keyword>
<evidence type="ECO:0000313" key="8">
    <source>
        <dbReference type="EMBL" id="KAH7309694.1"/>
    </source>
</evidence>
<organism evidence="8 9">
    <name type="scientific">Stachybotrys elegans</name>
    <dbReference type="NCBI Taxonomy" id="80388"/>
    <lineage>
        <taxon>Eukaryota</taxon>
        <taxon>Fungi</taxon>
        <taxon>Dikarya</taxon>
        <taxon>Ascomycota</taxon>
        <taxon>Pezizomycotina</taxon>
        <taxon>Sordariomycetes</taxon>
        <taxon>Hypocreomycetidae</taxon>
        <taxon>Hypocreales</taxon>
        <taxon>Stachybotryaceae</taxon>
        <taxon>Stachybotrys</taxon>
    </lineage>
</organism>
<dbReference type="InterPro" id="IPR049326">
    <property type="entry name" value="Rhodopsin_dom_fungi"/>
</dbReference>
<dbReference type="Pfam" id="PF20684">
    <property type="entry name" value="Fung_rhodopsin"/>
    <property type="match status" value="1"/>
</dbReference>
<evidence type="ECO:0000256" key="5">
    <source>
        <dbReference type="ARBA" id="ARBA00038359"/>
    </source>
</evidence>
<dbReference type="GO" id="GO:0016020">
    <property type="term" value="C:membrane"/>
    <property type="evidence" value="ECO:0007669"/>
    <property type="project" value="UniProtKB-SubCell"/>
</dbReference>
<feature type="transmembrane region" description="Helical" evidence="6">
    <location>
        <begin position="20"/>
        <end position="45"/>
    </location>
</feature>
<dbReference type="InterPro" id="IPR021840">
    <property type="entry name" value="DUF3433"/>
</dbReference>